<dbReference type="GO" id="GO:0046872">
    <property type="term" value="F:metal ion binding"/>
    <property type="evidence" value="ECO:0007669"/>
    <property type="project" value="UniProtKB-KW"/>
</dbReference>
<accession>A0A316Z363</accession>
<evidence type="ECO:0000256" key="1">
    <source>
        <dbReference type="ARBA" id="ARBA00003314"/>
    </source>
</evidence>
<evidence type="ECO:0000256" key="11">
    <source>
        <dbReference type="ARBA" id="ARBA00022741"/>
    </source>
</evidence>
<evidence type="ECO:0000259" key="22">
    <source>
        <dbReference type="PROSITE" id="PS50886"/>
    </source>
</evidence>
<evidence type="ECO:0000256" key="16">
    <source>
        <dbReference type="ARBA" id="ARBA00023146"/>
    </source>
</evidence>
<feature type="domain" description="TRNA-binding" evidence="22">
    <location>
        <begin position="357"/>
        <end position="460"/>
    </location>
</feature>
<evidence type="ECO:0000256" key="13">
    <source>
        <dbReference type="ARBA" id="ARBA00022840"/>
    </source>
</evidence>
<evidence type="ECO:0000256" key="5">
    <source>
        <dbReference type="ARBA" id="ARBA00012838"/>
    </source>
</evidence>
<evidence type="ECO:0000313" key="23">
    <source>
        <dbReference type="EMBL" id="PWN95398.1"/>
    </source>
</evidence>
<name>A0A316Z363_9BASI</name>
<gene>
    <name evidence="23" type="ORF">FA09DRAFT_341049</name>
</gene>
<keyword evidence="24" id="KW-1185">Reference proteome</keyword>
<dbReference type="RefSeq" id="XP_025595677.1">
    <property type="nucleotide sequence ID" value="XM_025744391.1"/>
</dbReference>
<comment type="catalytic activity">
    <reaction evidence="18">
        <text>tRNA(Met) + L-methionine + ATP = L-methionyl-tRNA(Met) + AMP + diphosphate</text>
        <dbReference type="Rhea" id="RHEA:13481"/>
        <dbReference type="Rhea" id="RHEA-COMP:9667"/>
        <dbReference type="Rhea" id="RHEA-COMP:9698"/>
        <dbReference type="ChEBI" id="CHEBI:30616"/>
        <dbReference type="ChEBI" id="CHEBI:33019"/>
        <dbReference type="ChEBI" id="CHEBI:57844"/>
        <dbReference type="ChEBI" id="CHEBI:78442"/>
        <dbReference type="ChEBI" id="CHEBI:78530"/>
        <dbReference type="ChEBI" id="CHEBI:456215"/>
        <dbReference type="EC" id="6.1.1.10"/>
    </reaction>
</comment>
<dbReference type="Gene3D" id="1.10.730.10">
    <property type="entry name" value="Isoleucyl-tRNA Synthetase, Domain 1"/>
    <property type="match status" value="1"/>
</dbReference>
<keyword evidence="14 19" id="KW-0694">RNA-binding</keyword>
<evidence type="ECO:0000256" key="8">
    <source>
        <dbReference type="ARBA" id="ARBA00022555"/>
    </source>
</evidence>
<evidence type="ECO:0000313" key="24">
    <source>
        <dbReference type="Proteomes" id="UP000245946"/>
    </source>
</evidence>
<dbReference type="GO" id="GO:0006431">
    <property type="term" value="P:methionyl-tRNA aminoacylation"/>
    <property type="evidence" value="ECO:0007669"/>
    <property type="project" value="InterPro"/>
</dbReference>
<dbReference type="InterPro" id="IPR004495">
    <property type="entry name" value="Met-tRNA-synth_bsu_C"/>
</dbReference>
<dbReference type="InterPro" id="IPR009080">
    <property type="entry name" value="tRNAsynth_Ia_anticodon-bd"/>
</dbReference>
<keyword evidence="15 20" id="KW-0648">Protein biosynthesis</keyword>
<evidence type="ECO:0000256" key="6">
    <source>
        <dbReference type="ARBA" id="ARBA00018753"/>
    </source>
</evidence>
<dbReference type="InterPro" id="IPR015413">
    <property type="entry name" value="Methionyl/Leucyl_tRNA_Synth"/>
</dbReference>
<keyword evidence="11 20" id="KW-0547">Nucleotide-binding</keyword>
<dbReference type="GO" id="GO:0005524">
    <property type="term" value="F:ATP binding"/>
    <property type="evidence" value="ECO:0007669"/>
    <property type="project" value="UniProtKB-KW"/>
</dbReference>
<dbReference type="PROSITE" id="PS50886">
    <property type="entry name" value="TRBD"/>
    <property type="match status" value="1"/>
</dbReference>
<dbReference type="AlphaFoldDB" id="A0A316Z363"/>
<keyword evidence="8 19" id="KW-0820">tRNA-binding</keyword>
<dbReference type="SUPFAM" id="SSF47323">
    <property type="entry name" value="Anticodon-binding domain of a subclass of class I aminoacyl-tRNA synthetases"/>
    <property type="match status" value="1"/>
</dbReference>
<evidence type="ECO:0000256" key="3">
    <source>
        <dbReference type="ARBA" id="ARBA00005594"/>
    </source>
</evidence>
<dbReference type="EMBL" id="KZ819304">
    <property type="protein sequence ID" value="PWN95398.1"/>
    <property type="molecule type" value="Genomic_DNA"/>
</dbReference>
<comment type="function">
    <text evidence="1">Is required not only for elongation of protein synthesis but also for the initiation of all mRNA translation through initiator tRNA(fMet) aminoacylation.</text>
</comment>
<evidence type="ECO:0000256" key="10">
    <source>
        <dbReference type="ARBA" id="ARBA00022723"/>
    </source>
</evidence>
<evidence type="ECO:0000256" key="12">
    <source>
        <dbReference type="ARBA" id="ARBA00022833"/>
    </source>
</evidence>
<keyword evidence="12" id="KW-0862">Zinc</keyword>
<comment type="subcellular location">
    <subcellularLocation>
        <location evidence="2">Cytoplasm</location>
    </subcellularLocation>
</comment>
<evidence type="ECO:0000256" key="20">
    <source>
        <dbReference type="RuleBase" id="RU363039"/>
    </source>
</evidence>
<dbReference type="GO" id="GO:0004825">
    <property type="term" value="F:methionine-tRNA ligase activity"/>
    <property type="evidence" value="ECO:0007669"/>
    <property type="project" value="UniProtKB-EC"/>
</dbReference>
<proteinExistence type="inferred from homology"/>
<dbReference type="Pfam" id="PF01588">
    <property type="entry name" value="tRNA_bind"/>
    <property type="match status" value="1"/>
</dbReference>
<dbReference type="Gene3D" id="2.40.50.140">
    <property type="entry name" value="Nucleic acid-binding proteins"/>
    <property type="match status" value="1"/>
</dbReference>
<sequence>MASQRVSVSAGLPKAGLSLGELAPYTQSDIYVRALRALGREAALVAPGDASAVPELAKYDVQVAAEGPSDVAAENLFAGVQAAAGEGKFEGLTALEAARVADVVDPSAVRFYFASKLGASTSDAELSIDDLVTRVNAELVNKIAATSGRVGQFVISRLDNQIGKLPFEPSAAQEANAASADASAKDIAAGEPLALAQQVVALTKKVQEAYVARDLAAAARTVVQIADIGDELMKLRQPWNSIRKDKEEARAACTLLVNIYQALIVALCPIAPKLALTAGEMFAIKADVFDVSKVFTAQECSIGEQKTLLGRYDAKKVAAALDPSKAPAAAPADGDKAAAKKEKAAPAEPPAMIDIATFSKIDLRVATVLVCEPVKKSKKLLRFELDAGDEKPRQILSGIAAWVNPEEIVGKRVAIVANLAPVKMMGLESHGMILSACDDANNNVQPVRPSMEFAGGTMIR</sequence>
<evidence type="ECO:0000256" key="18">
    <source>
        <dbReference type="ARBA" id="ARBA00047364"/>
    </source>
</evidence>
<dbReference type="SUPFAM" id="SSF50249">
    <property type="entry name" value="Nucleic acid-binding proteins"/>
    <property type="match status" value="1"/>
</dbReference>
<evidence type="ECO:0000256" key="15">
    <source>
        <dbReference type="ARBA" id="ARBA00022917"/>
    </source>
</evidence>
<dbReference type="CDD" id="cd02800">
    <property type="entry name" value="tRNA_bind_EcMetRS_like"/>
    <property type="match status" value="1"/>
</dbReference>
<comment type="similarity">
    <text evidence="3 20">Belongs to the class-I aminoacyl-tRNA synthetase family.</text>
</comment>
<comment type="subunit">
    <text evidence="4">Homodimer.</text>
</comment>
<dbReference type="FunFam" id="2.40.50.140:FF:000042">
    <property type="entry name" value="Methionine--tRNA ligase"/>
    <property type="match status" value="1"/>
</dbReference>
<keyword evidence="10" id="KW-0479">Metal-binding</keyword>
<keyword evidence="9 20" id="KW-0436">Ligase</keyword>
<dbReference type="PANTHER" id="PTHR45765:SF1">
    <property type="entry name" value="METHIONINE--TRNA LIGASE, CYTOPLASMIC"/>
    <property type="match status" value="1"/>
</dbReference>
<keyword evidence="13 20" id="KW-0067">ATP-binding</keyword>
<dbReference type="GO" id="GO:0005829">
    <property type="term" value="C:cytosol"/>
    <property type="evidence" value="ECO:0007669"/>
    <property type="project" value="TreeGrafter"/>
</dbReference>
<dbReference type="Proteomes" id="UP000245946">
    <property type="component" value="Unassembled WGS sequence"/>
</dbReference>
<dbReference type="InterPro" id="IPR002547">
    <property type="entry name" value="tRNA-bd_dom"/>
</dbReference>
<keyword evidence="7" id="KW-0963">Cytoplasm</keyword>
<evidence type="ECO:0000256" key="2">
    <source>
        <dbReference type="ARBA" id="ARBA00004496"/>
    </source>
</evidence>
<reference evidence="23 24" key="1">
    <citation type="journal article" date="2018" name="Mol. Biol. Evol.">
        <title>Broad Genomic Sampling Reveals a Smut Pathogenic Ancestry of the Fungal Clade Ustilaginomycotina.</title>
        <authorList>
            <person name="Kijpornyongpan T."/>
            <person name="Mondo S.J."/>
            <person name="Barry K."/>
            <person name="Sandor L."/>
            <person name="Lee J."/>
            <person name="Lipzen A."/>
            <person name="Pangilinan J."/>
            <person name="LaButti K."/>
            <person name="Hainaut M."/>
            <person name="Henrissat B."/>
            <person name="Grigoriev I.V."/>
            <person name="Spatafora J.W."/>
            <person name="Aime M.C."/>
        </authorList>
    </citation>
    <scope>NUCLEOTIDE SEQUENCE [LARGE SCALE GENOMIC DNA]</scope>
    <source>
        <strain evidence="23 24">MCA 4186</strain>
    </source>
</reference>
<dbReference type="Gene3D" id="3.40.50.620">
    <property type="entry name" value="HUPs"/>
    <property type="match status" value="1"/>
</dbReference>
<dbReference type="GO" id="GO:0000049">
    <property type="term" value="F:tRNA binding"/>
    <property type="evidence" value="ECO:0007669"/>
    <property type="project" value="UniProtKB-UniRule"/>
</dbReference>
<evidence type="ECO:0000256" key="4">
    <source>
        <dbReference type="ARBA" id="ARBA00011738"/>
    </source>
</evidence>
<evidence type="ECO:0000256" key="21">
    <source>
        <dbReference type="SAM" id="MobiDB-lite"/>
    </source>
</evidence>
<dbReference type="InterPro" id="IPR023458">
    <property type="entry name" value="Met-tRNA_ligase_1"/>
</dbReference>
<dbReference type="PANTHER" id="PTHR45765">
    <property type="entry name" value="METHIONINE--TRNA LIGASE"/>
    <property type="match status" value="1"/>
</dbReference>
<dbReference type="Pfam" id="PF09334">
    <property type="entry name" value="tRNA-synt_1g"/>
    <property type="match status" value="1"/>
</dbReference>
<organism evidence="23 24">
    <name type="scientific">Tilletiopsis washingtonensis</name>
    <dbReference type="NCBI Taxonomy" id="58919"/>
    <lineage>
        <taxon>Eukaryota</taxon>
        <taxon>Fungi</taxon>
        <taxon>Dikarya</taxon>
        <taxon>Basidiomycota</taxon>
        <taxon>Ustilaginomycotina</taxon>
        <taxon>Exobasidiomycetes</taxon>
        <taxon>Entylomatales</taxon>
        <taxon>Entylomatales incertae sedis</taxon>
        <taxon>Tilletiopsis</taxon>
    </lineage>
</organism>
<evidence type="ECO:0000256" key="17">
    <source>
        <dbReference type="ARBA" id="ARBA00030904"/>
    </source>
</evidence>
<dbReference type="InterPro" id="IPR014729">
    <property type="entry name" value="Rossmann-like_a/b/a_fold"/>
</dbReference>
<dbReference type="OrthoDB" id="19141at2759"/>
<dbReference type="InterPro" id="IPR012340">
    <property type="entry name" value="NA-bd_OB-fold"/>
</dbReference>
<dbReference type="NCBIfam" id="TIGR00399">
    <property type="entry name" value="metG_C_term"/>
    <property type="match status" value="1"/>
</dbReference>
<evidence type="ECO:0000256" key="9">
    <source>
        <dbReference type="ARBA" id="ARBA00022598"/>
    </source>
</evidence>
<evidence type="ECO:0000256" key="14">
    <source>
        <dbReference type="ARBA" id="ARBA00022884"/>
    </source>
</evidence>
<protein>
    <recommendedName>
        <fullName evidence="6">Methionine--tRNA ligase</fullName>
        <ecNumber evidence="5">6.1.1.10</ecNumber>
    </recommendedName>
    <alternativeName>
        <fullName evidence="17">Methionyl-tRNA synthetase</fullName>
    </alternativeName>
</protein>
<dbReference type="STRING" id="58919.A0A316Z363"/>
<evidence type="ECO:0000256" key="19">
    <source>
        <dbReference type="PROSITE-ProRule" id="PRU00209"/>
    </source>
</evidence>
<evidence type="ECO:0000256" key="7">
    <source>
        <dbReference type="ARBA" id="ARBA00022490"/>
    </source>
</evidence>
<feature type="compositionally biased region" description="Basic and acidic residues" evidence="21">
    <location>
        <begin position="333"/>
        <end position="345"/>
    </location>
</feature>
<feature type="region of interest" description="Disordered" evidence="21">
    <location>
        <begin position="326"/>
        <end position="345"/>
    </location>
</feature>
<dbReference type="GeneID" id="37271935"/>
<dbReference type="EC" id="6.1.1.10" evidence="5"/>
<keyword evidence="16 20" id="KW-0030">Aminoacyl-tRNA synthetase</keyword>